<keyword evidence="7" id="KW-0472">Membrane</keyword>
<evidence type="ECO:0000256" key="13">
    <source>
        <dbReference type="ARBA" id="ARBA00042373"/>
    </source>
</evidence>
<comment type="subcellular location">
    <subcellularLocation>
        <location evidence="2">Cell membrane</location>
        <topology evidence="2">Single-pass type II membrane protein</topology>
    </subcellularLocation>
</comment>
<dbReference type="AlphaFoldDB" id="A0A316YNF3"/>
<sequence>MPDDVPVDTDGWWCDPKTEYAFLGFSYEVSACQSADQLKKEFQDARDRFQSRYIRLYGACDRDGFYDDVIEAAWSASVGVQALIWFGFDGDDKWKSRRDDLLDTLYSNPKAPFVTRGVQFGSEPLYDQVLPPSQLASQVSDAQTTLRPLGINVTVSDLAYGFQSTADQGSQKVLDQIDFIDAHMLPYFSQHASTGDKAWPDVQNDLNYFLDNGKGKKIYFSENGWPSTHYCPGVCPNSPDAVSSVDSEDKYYKLLDSKCEYLKQVNGGGVGWFAHIYSDNQEPGYGIYDTNMKLKFDFSPKTSC</sequence>
<dbReference type="InterPro" id="IPR017853">
    <property type="entry name" value="GH"/>
</dbReference>
<dbReference type="GeneID" id="37040737"/>
<comment type="catalytic activity">
    <reaction evidence="1">
        <text>Hydrolysis of (1-&gt;3)-beta-D-glucosidic linkages in (1-&gt;3)-beta-D-glucans.</text>
        <dbReference type="EC" id="3.2.1.39"/>
    </reaction>
</comment>
<evidence type="ECO:0000256" key="10">
    <source>
        <dbReference type="ARBA" id="ARBA00023316"/>
    </source>
</evidence>
<dbReference type="PANTHER" id="PTHR16631:SF17">
    <property type="entry name" value="GLUCAN ENDO-1,3-BETA-GLUCOSIDASE BTGC"/>
    <property type="match status" value="1"/>
</dbReference>
<keyword evidence="11" id="KW-0624">Polysaccharide degradation</keyword>
<evidence type="ECO:0000256" key="6">
    <source>
        <dbReference type="ARBA" id="ARBA00022801"/>
    </source>
</evidence>
<keyword evidence="5" id="KW-1003">Cell membrane</keyword>
<dbReference type="PANTHER" id="PTHR16631">
    <property type="entry name" value="GLUCAN 1,3-BETA-GLUCOSIDASE"/>
    <property type="match status" value="1"/>
</dbReference>
<evidence type="ECO:0000256" key="3">
    <source>
        <dbReference type="ARBA" id="ARBA00008773"/>
    </source>
</evidence>
<comment type="similarity">
    <text evidence="3">Belongs to the glycosyl hydrolase 17 family.</text>
</comment>
<gene>
    <name evidence="15" type="ORF">FA10DRAFT_230474</name>
</gene>
<dbReference type="InParanoid" id="A0A316YNF3"/>
<dbReference type="SUPFAM" id="SSF51445">
    <property type="entry name" value="(Trans)glycosidases"/>
    <property type="match status" value="1"/>
</dbReference>
<name>A0A316YNF3_9BASI</name>
<comment type="function">
    <text evidence="12">Glucanases play a role in cell expansion during growth, in cell-cell fusion during mating, and in spore release during sporulation. This enzyme may be involved in beta-glucan degradation. Active on laminarin and lichenan.</text>
</comment>
<dbReference type="GO" id="GO:0009277">
    <property type="term" value="C:fungal-type cell wall"/>
    <property type="evidence" value="ECO:0007669"/>
    <property type="project" value="TreeGrafter"/>
</dbReference>
<evidence type="ECO:0000313" key="15">
    <source>
        <dbReference type="EMBL" id="PWN90566.1"/>
    </source>
</evidence>
<evidence type="ECO:0000256" key="7">
    <source>
        <dbReference type="ARBA" id="ARBA00023136"/>
    </source>
</evidence>
<keyword evidence="16" id="KW-1185">Reference proteome</keyword>
<evidence type="ECO:0000313" key="16">
    <source>
        <dbReference type="Proteomes" id="UP000245768"/>
    </source>
</evidence>
<dbReference type="RefSeq" id="XP_025377764.1">
    <property type="nucleotide sequence ID" value="XM_025518821.1"/>
</dbReference>
<dbReference type="GO" id="GO:0042973">
    <property type="term" value="F:glucan endo-1,3-beta-D-glucosidase activity"/>
    <property type="evidence" value="ECO:0007669"/>
    <property type="project" value="UniProtKB-EC"/>
</dbReference>
<evidence type="ECO:0000256" key="9">
    <source>
        <dbReference type="ARBA" id="ARBA00023277"/>
    </source>
</evidence>
<organism evidence="15 16">
    <name type="scientific">Acaromyces ingoldii</name>
    <dbReference type="NCBI Taxonomy" id="215250"/>
    <lineage>
        <taxon>Eukaryota</taxon>
        <taxon>Fungi</taxon>
        <taxon>Dikarya</taxon>
        <taxon>Basidiomycota</taxon>
        <taxon>Ustilaginomycotina</taxon>
        <taxon>Exobasidiomycetes</taxon>
        <taxon>Exobasidiales</taxon>
        <taxon>Cryptobasidiaceae</taxon>
        <taxon>Acaromyces</taxon>
    </lineage>
</organism>
<proteinExistence type="inferred from homology"/>
<keyword evidence="9" id="KW-0119">Carbohydrate metabolism</keyword>
<dbReference type="EMBL" id="KZ819636">
    <property type="protein sequence ID" value="PWN90566.1"/>
    <property type="molecule type" value="Genomic_DNA"/>
</dbReference>
<evidence type="ECO:0000256" key="5">
    <source>
        <dbReference type="ARBA" id="ARBA00022475"/>
    </source>
</evidence>
<dbReference type="EC" id="3.2.1.39" evidence="4"/>
<dbReference type="GO" id="GO:0071555">
    <property type="term" value="P:cell wall organization"/>
    <property type="evidence" value="ECO:0007669"/>
    <property type="project" value="UniProtKB-KW"/>
</dbReference>
<keyword evidence="10" id="KW-0961">Cell wall biogenesis/degradation</keyword>
<dbReference type="GO" id="GO:0005576">
    <property type="term" value="C:extracellular region"/>
    <property type="evidence" value="ECO:0007669"/>
    <property type="project" value="TreeGrafter"/>
</dbReference>
<protein>
    <recommendedName>
        <fullName evidence="4">glucan endo-1,3-beta-D-glucosidase</fullName>
        <ecNumber evidence="4">3.2.1.39</ecNumber>
    </recommendedName>
    <alternativeName>
        <fullName evidence="14">Endo-1,3-beta-glucanase btgC</fullName>
    </alternativeName>
    <alternativeName>
        <fullName evidence="13">Laminarinase btgC</fullName>
    </alternativeName>
</protein>
<dbReference type="GO" id="GO:0005886">
    <property type="term" value="C:plasma membrane"/>
    <property type="evidence" value="ECO:0007669"/>
    <property type="project" value="UniProtKB-SubCell"/>
</dbReference>
<dbReference type="GO" id="GO:0009986">
    <property type="term" value="C:cell surface"/>
    <property type="evidence" value="ECO:0007669"/>
    <property type="project" value="TreeGrafter"/>
</dbReference>
<reference evidence="15 16" key="1">
    <citation type="journal article" date="2018" name="Mol. Biol. Evol.">
        <title>Broad Genomic Sampling Reveals a Smut Pathogenic Ancestry of the Fungal Clade Ustilaginomycotina.</title>
        <authorList>
            <person name="Kijpornyongpan T."/>
            <person name="Mondo S.J."/>
            <person name="Barry K."/>
            <person name="Sandor L."/>
            <person name="Lee J."/>
            <person name="Lipzen A."/>
            <person name="Pangilinan J."/>
            <person name="LaButti K."/>
            <person name="Hainaut M."/>
            <person name="Henrissat B."/>
            <person name="Grigoriev I.V."/>
            <person name="Spatafora J.W."/>
            <person name="Aime M.C."/>
        </authorList>
    </citation>
    <scope>NUCLEOTIDE SEQUENCE [LARGE SCALE GENOMIC DNA]</scope>
    <source>
        <strain evidence="15 16">MCA 4198</strain>
    </source>
</reference>
<dbReference type="OrthoDB" id="77201at2759"/>
<evidence type="ECO:0000256" key="2">
    <source>
        <dbReference type="ARBA" id="ARBA00004401"/>
    </source>
</evidence>
<evidence type="ECO:0000256" key="11">
    <source>
        <dbReference type="ARBA" id="ARBA00023326"/>
    </source>
</evidence>
<dbReference type="GO" id="GO:0000272">
    <property type="term" value="P:polysaccharide catabolic process"/>
    <property type="evidence" value="ECO:0007669"/>
    <property type="project" value="UniProtKB-KW"/>
</dbReference>
<evidence type="ECO:0000256" key="8">
    <source>
        <dbReference type="ARBA" id="ARBA00023180"/>
    </source>
</evidence>
<keyword evidence="6" id="KW-0378">Hydrolase</keyword>
<dbReference type="InterPro" id="IPR050732">
    <property type="entry name" value="Beta-glucan_modifiers"/>
</dbReference>
<evidence type="ECO:0000256" key="1">
    <source>
        <dbReference type="ARBA" id="ARBA00000382"/>
    </source>
</evidence>
<dbReference type="Proteomes" id="UP000245768">
    <property type="component" value="Unassembled WGS sequence"/>
</dbReference>
<keyword evidence="8" id="KW-0325">Glycoprotein</keyword>
<evidence type="ECO:0000256" key="14">
    <source>
        <dbReference type="ARBA" id="ARBA00043078"/>
    </source>
</evidence>
<dbReference type="Gene3D" id="3.20.20.80">
    <property type="entry name" value="Glycosidases"/>
    <property type="match status" value="1"/>
</dbReference>
<evidence type="ECO:0000256" key="12">
    <source>
        <dbReference type="ARBA" id="ARBA00037649"/>
    </source>
</evidence>
<evidence type="ECO:0000256" key="4">
    <source>
        <dbReference type="ARBA" id="ARBA00012780"/>
    </source>
</evidence>
<accession>A0A316YNF3</accession>